<evidence type="ECO:0000313" key="2">
    <source>
        <dbReference type="EMBL" id="CAC5364329.1"/>
    </source>
</evidence>
<keyword evidence="3" id="KW-1185">Reference proteome</keyword>
<organism evidence="2 3">
    <name type="scientific">Mytilus coruscus</name>
    <name type="common">Sea mussel</name>
    <dbReference type="NCBI Taxonomy" id="42192"/>
    <lineage>
        <taxon>Eukaryota</taxon>
        <taxon>Metazoa</taxon>
        <taxon>Spiralia</taxon>
        <taxon>Lophotrochozoa</taxon>
        <taxon>Mollusca</taxon>
        <taxon>Bivalvia</taxon>
        <taxon>Autobranchia</taxon>
        <taxon>Pteriomorphia</taxon>
        <taxon>Mytilida</taxon>
        <taxon>Mytiloidea</taxon>
        <taxon>Mytilidae</taxon>
        <taxon>Mytilinae</taxon>
        <taxon>Mytilus</taxon>
    </lineage>
</organism>
<feature type="region of interest" description="Disordered" evidence="1">
    <location>
        <begin position="194"/>
        <end position="229"/>
    </location>
</feature>
<name>A0A6J8ABI4_MYTCO</name>
<proteinExistence type="predicted"/>
<dbReference type="Proteomes" id="UP000507470">
    <property type="component" value="Unassembled WGS sequence"/>
</dbReference>
<sequence length="229" mass="25997">MFDIYNITAILETLEKKTLDKHIGIKVAIALSLGGNDFLPKFHSISHSTKLDTYMNNESINRLLVQITEENNKVACILFDTRVYKEYLKHIYCPKNYSSVSLTYQEVRQISIQLPSKNKEKEQEIHSYGCHQTGNHSAQLPDFLTEGCLVKTSTGEIEYDFGDDAYIKDIHSLITIPQEEIMLKISGKKKTIKRKLLATPQKGRNRKMKPKASTPKKSTAESGTSVNNN</sequence>
<evidence type="ECO:0000256" key="1">
    <source>
        <dbReference type="SAM" id="MobiDB-lite"/>
    </source>
</evidence>
<feature type="compositionally biased region" description="Polar residues" evidence="1">
    <location>
        <begin position="215"/>
        <end position="229"/>
    </location>
</feature>
<protein>
    <submittedName>
        <fullName evidence="2">Uncharacterized protein</fullName>
    </submittedName>
</protein>
<dbReference type="AlphaFoldDB" id="A0A6J8ABI4"/>
<evidence type="ECO:0000313" key="3">
    <source>
        <dbReference type="Proteomes" id="UP000507470"/>
    </source>
</evidence>
<dbReference type="OrthoDB" id="6100007at2759"/>
<gene>
    <name evidence="2" type="ORF">MCOR_5419</name>
</gene>
<reference evidence="2 3" key="1">
    <citation type="submission" date="2020-06" db="EMBL/GenBank/DDBJ databases">
        <authorList>
            <person name="Li R."/>
            <person name="Bekaert M."/>
        </authorList>
    </citation>
    <scope>NUCLEOTIDE SEQUENCE [LARGE SCALE GENOMIC DNA]</scope>
    <source>
        <strain evidence="3">wild</strain>
    </source>
</reference>
<accession>A0A6J8ABI4</accession>
<dbReference type="EMBL" id="CACVKT020000966">
    <property type="protein sequence ID" value="CAC5364329.1"/>
    <property type="molecule type" value="Genomic_DNA"/>
</dbReference>